<gene>
    <name evidence="1" type="ORF">A2Y47_02740</name>
</gene>
<protein>
    <submittedName>
        <fullName evidence="1">Uncharacterized protein</fullName>
    </submittedName>
</protein>
<dbReference type="Proteomes" id="UP000177720">
    <property type="component" value="Unassembled WGS sequence"/>
</dbReference>
<accession>A0A1F5Y5S3</accession>
<reference evidence="1 2" key="1">
    <citation type="journal article" date="2016" name="Nat. Commun.">
        <title>Thousands of microbial genomes shed light on interconnected biogeochemical processes in an aquifer system.</title>
        <authorList>
            <person name="Anantharaman K."/>
            <person name="Brown C.T."/>
            <person name="Hug L.A."/>
            <person name="Sharon I."/>
            <person name="Castelle C.J."/>
            <person name="Probst A.J."/>
            <person name="Thomas B.C."/>
            <person name="Singh A."/>
            <person name="Wilkins M.J."/>
            <person name="Karaoz U."/>
            <person name="Brodie E.L."/>
            <person name="Williams K.H."/>
            <person name="Hubbard S.S."/>
            <person name="Banfield J.F."/>
        </authorList>
    </citation>
    <scope>NUCLEOTIDE SEQUENCE [LARGE SCALE GENOMIC DNA]</scope>
</reference>
<dbReference type="PROSITE" id="PS51257">
    <property type="entry name" value="PROKAR_LIPOPROTEIN"/>
    <property type="match status" value="1"/>
</dbReference>
<dbReference type="AlphaFoldDB" id="A0A1F5Y5S3"/>
<organism evidence="1 2">
    <name type="scientific">Candidatus Giovannonibacteria bacterium RIFCSPLOWO2_12_43_8</name>
    <dbReference type="NCBI Taxonomy" id="1798361"/>
    <lineage>
        <taxon>Bacteria</taxon>
        <taxon>Candidatus Giovannoniibacteriota</taxon>
    </lineage>
</organism>
<evidence type="ECO:0000313" key="2">
    <source>
        <dbReference type="Proteomes" id="UP000177720"/>
    </source>
</evidence>
<sequence length="74" mass="8721">MKALFVVHYPIQQVALFFFSCGGGARFDRTPSSFSSKNRDFSSFSAFWADRFETLKHFNTDQYIFNINKKFIVY</sequence>
<comment type="caution">
    <text evidence="1">The sequence shown here is derived from an EMBL/GenBank/DDBJ whole genome shotgun (WGS) entry which is preliminary data.</text>
</comment>
<name>A0A1F5Y5S3_9BACT</name>
<dbReference type="EMBL" id="MFIN01000016">
    <property type="protein sequence ID" value="OGF95645.1"/>
    <property type="molecule type" value="Genomic_DNA"/>
</dbReference>
<proteinExistence type="predicted"/>
<evidence type="ECO:0000313" key="1">
    <source>
        <dbReference type="EMBL" id="OGF95645.1"/>
    </source>
</evidence>